<feature type="coiled-coil region" evidence="1">
    <location>
        <begin position="101"/>
        <end position="128"/>
    </location>
</feature>
<dbReference type="PANTHER" id="PTHR21593:SF36">
    <property type="entry name" value="DUF148 DOMAIN-CONTAINING PROTEIN-RELATED"/>
    <property type="match status" value="1"/>
</dbReference>
<dbReference type="InterPro" id="IPR003677">
    <property type="entry name" value="ANIS5_cation-bd"/>
</dbReference>
<protein>
    <recommendedName>
        <fullName evidence="3">SXP/RAL-2 family protein Ani s 5-like cation-binding domain-containing protein</fullName>
    </recommendedName>
</protein>
<feature type="chain" id="PRO_5041292801" description="SXP/RAL-2 family protein Ani s 5-like cation-binding domain-containing protein" evidence="2">
    <location>
        <begin position="20"/>
        <end position="361"/>
    </location>
</feature>
<sequence length="361" mass="42103">MKTILFFVVLLGSVLYASPLSNKSEFHEVRDKIKKEVRANVAKLIGELNAALDKHIAIADDKSKSLDEKVNALLELRQENPKVYHVLWTMFEKFIPPRFFYKRYEDLNENEKAEIDEAKKEVRAKIRKVTGELSAELDKSNAILDDESKTRKEKNKALWKLRKENPVANDVLDVIFAQFLSKHRLYEKLEFLLSKQLKDTEKARWERMIKEVRPHFTKLIDDLKAAMDKQIAIVDDKSKTFKEKARAFRVLRKENPKVYNVLRAIYEQFTPKFRHLGKVFRKLNDTEKEKVSEGLKKVRANVTKLIGEVSTVFDKGIAILDDKSKTPKEKMNALWELSKENPKANDILHVAAEQFIPKPRL</sequence>
<keyword evidence="2" id="KW-0732">Signal</keyword>
<proteinExistence type="predicted"/>
<feature type="domain" description="SXP/RAL-2 family protein Ani s 5-like cation-binding" evidence="3">
    <location>
        <begin position="112"/>
        <end position="179"/>
    </location>
</feature>
<dbReference type="InterPro" id="IPR052823">
    <property type="entry name" value="SXP/RAL-2_related"/>
</dbReference>
<dbReference type="AlphaFoldDB" id="A0AA36DRJ8"/>
<evidence type="ECO:0000313" key="5">
    <source>
        <dbReference type="Proteomes" id="UP001176961"/>
    </source>
</evidence>
<dbReference type="PANTHER" id="PTHR21593">
    <property type="entry name" value="PRION-LIKE- Q/N-RICH -DOMAIN-BEARING PROTEIN PROTEIN"/>
    <property type="match status" value="1"/>
</dbReference>
<dbReference type="EMBL" id="CATQJL010000112">
    <property type="protein sequence ID" value="CAJ0592469.1"/>
    <property type="molecule type" value="Genomic_DNA"/>
</dbReference>
<keyword evidence="5" id="KW-1185">Reference proteome</keyword>
<name>A0AA36DRJ8_CYLNA</name>
<feature type="signal peptide" evidence="2">
    <location>
        <begin position="1"/>
        <end position="19"/>
    </location>
</feature>
<dbReference type="Pfam" id="PF02520">
    <property type="entry name" value="ANIS5_cation-bd"/>
    <property type="match status" value="3"/>
</dbReference>
<feature type="domain" description="SXP/RAL-2 family protein Ani s 5-like cation-binding" evidence="3">
    <location>
        <begin position="288"/>
        <end position="354"/>
    </location>
</feature>
<evidence type="ECO:0000259" key="3">
    <source>
        <dbReference type="Pfam" id="PF02520"/>
    </source>
</evidence>
<comment type="caution">
    <text evidence="4">The sequence shown here is derived from an EMBL/GenBank/DDBJ whole genome shotgun (WGS) entry which is preliminary data.</text>
</comment>
<gene>
    <name evidence="4" type="ORF">CYNAS_LOCUS4452</name>
</gene>
<evidence type="ECO:0000313" key="4">
    <source>
        <dbReference type="EMBL" id="CAJ0592469.1"/>
    </source>
</evidence>
<accession>A0AA36DRJ8</accession>
<dbReference type="Proteomes" id="UP001176961">
    <property type="component" value="Unassembled WGS sequence"/>
</dbReference>
<evidence type="ECO:0000256" key="2">
    <source>
        <dbReference type="SAM" id="SignalP"/>
    </source>
</evidence>
<reference evidence="4" key="1">
    <citation type="submission" date="2023-07" db="EMBL/GenBank/DDBJ databases">
        <authorList>
            <consortium name="CYATHOMIX"/>
        </authorList>
    </citation>
    <scope>NUCLEOTIDE SEQUENCE</scope>
    <source>
        <strain evidence="4">N/A</strain>
    </source>
</reference>
<evidence type="ECO:0000256" key="1">
    <source>
        <dbReference type="SAM" id="Coils"/>
    </source>
</evidence>
<organism evidence="4 5">
    <name type="scientific">Cylicocyclus nassatus</name>
    <name type="common">Nematode worm</name>
    <dbReference type="NCBI Taxonomy" id="53992"/>
    <lineage>
        <taxon>Eukaryota</taxon>
        <taxon>Metazoa</taxon>
        <taxon>Ecdysozoa</taxon>
        <taxon>Nematoda</taxon>
        <taxon>Chromadorea</taxon>
        <taxon>Rhabditida</taxon>
        <taxon>Rhabditina</taxon>
        <taxon>Rhabditomorpha</taxon>
        <taxon>Strongyloidea</taxon>
        <taxon>Strongylidae</taxon>
        <taxon>Cylicocyclus</taxon>
    </lineage>
</organism>
<keyword evidence="1" id="KW-0175">Coiled coil</keyword>
<feature type="domain" description="SXP/RAL-2 family protein Ani s 5-like cation-binding" evidence="3">
    <location>
        <begin position="24"/>
        <end position="92"/>
    </location>
</feature>